<dbReference type="InterPro" id="IPR000531">
    <property type="entry name" value="Beta-barrel_TonB"/>
</dbReference>
<dbReference type="EMBL" id="WPIN01000013">
    <property type="protein sequence ID" value="MVM33963.1"/>
    <property type="molecule type" value="Genomic_DNA"/>
</dbReference>
<proteinExistence type="inferred from homology"/>
<comment type="caution">
    <text evidence="14">The sequence shown here is derived from an EMBL/GenBank/DDBJ whole genome shotgun (WGS) entry which is preliminary data.</text>
</comment>
<evidence type="ECO:0000256" key="5">
    <source>
        <dbReference type="ARBA" id="ARBA00022692"/>
    </source>
</evidence>
<comment type="subcellular location">
    <subcellularLocation>
        <location evidence="1 10">Cell outer membrane</location>
        <topology evidence="1 10">Multi-pass membrane protein</topology>
    </subcellularLocation>
</comment>
<keyword evidence="5 10" id="KW-0812">Transmembrane</keyword>
<dbReference type="Gene3D" id="2.40.170.20">
    <property type="entry name" value="TonB-dependent receptor, beta-barrel domain"/>
    <property type="match status" value="1"/>
</dbReference>
<dbReference type="InterPro" id="IPR012910">
    <property type="entry name" value="Plug_dom"/>
</dbReference>
<keyword evidence="4 10" id="KW-1134">Transmembrane beta strand</keyword>
<evidence type="ECO:0000256" key="3">
    <source>
        <dbReference type="ARBA" id="ARBA00022448"/>
    </source>
</evidence>
<dbReference type="Proteomes" id="UP000436006">
    <property type="component" value="Unassembled WGS sequence"/>
</dbReference>
<dbReference type="InterPro" id="IPR010105">
    <property type="entry name" value="TonB_sidphr_rcpt"/>
</dbReference>
<dbReference type="Pfam" id="PF07715">
    <property type="entry name" value="Plug"/>
    <property type="match status" value="1"/>
</dbReference>
<dbReference type="CDD" id="cd01347">
    <property type="entry name" value="ligand_gated_channel"/>
    <property type="match status" value="1"/>
</dbReference>
<dbReference type="GO" id="GO:0009279">
    <property type="term" value="C:cell outer membrane"/>
    <property type="evidence" value="ECO:0007669"/>
    <property type="project" value="UniProtKB-SubCell"/>
</dbReference>
<keyword evidence="7 10" id="KW-0472">Membrane</keyword>
<sequence length="804" mass="88310">MSSQWGLGHVAWPVGDYWLYFSTILSVNVSMKSAIYFCLLVGFIPCTTMAQTVLSGTVTDKSSGRPLARATIQLVDLKRSTLTDEKGGYQLDNLPQQRFVIRLSHVGYTTVTDSVDLAQNAVRNYALEPASRTLEEVLVMGNAQDGYRFEQAQTGPLGNIPLKDTPYSVNVTSGDLIENRSAHTLADALQTNPTVALLASSNAYSSLSRMMIRGFTAADQSELRDGMTDRSFTFPHLENVARIEVLNGLSSFLYGFSSIGGTINYVSKQPTATPLASLALGSYGNGTKYIHADLGGYTMANDRLGYRVNAYREEGPTYIQGGQQRRTLFSGVFDYRLWANTHLKLDITQQDYLVQGLQTYFLPLSTATELPAAFDPSKQYGQPWTYNESQKTQLGIGLESKLNSVFSLRTAFRYNDMWRKYSYVAAKLTSNEGNTYQEIYWDSPRQYQATHSGYAYLDANLKTGSVQHALTAGYSVAQYFYQRGVDINVLLGTSTVDAPSSFTVPAYATTQTTYQGQVLSNIQLSDRISFSPSWQALIGLNYSSIQQTAGGVATSISTSNYSQSQVTPSASLVFKPISAVSIYGSYMQGLAAGGFAPATATNANQQLAPSMSDQYEVGAKATIGALDLTTALFRINKINEYTDPTDQVYKQDGRQVHQGIELTATGKLTQRLTLIGGFTFLKARMQKAANNTAIEGKIPINVPQQQVRLYLEYAIPGLTGLTWTAAVNYFGKRPTNALNTLFLPDVTTIDTGLRYQLAIKEHKLGLHLNIGNLLNKAYWANYRDGDGLQLGSPRMTSFGIKYTL</sequence>
<dbReference type="Gene3D" id="2.170.130.10">
    <property type="entry name" value="TonB-dependent receptor, plug domain"/>
    <property type="match status" value="1"/>
</dbReference>
<evidence type="ECO:0000256" key="4">
    <source>
        <dbReference type="ARBA" id="ARBA00022452"/>
    </source>
</evidence>
<accession>A0A7K1SJN6</accession>
<dbReference type="InterPro" id="IPR039426">
    <property type="entry name" value="TonB-dep_rcpt-like"/>
</dbReference>
<evidence type="ECO:0000256" key="10">
    <source>
        <dbReference type="PROSITE-ProRule" id="PRU01360"/>
    </source>
</evidence>
<evidence type="ECO:0000259" key="13">
    <source>
        <dbReference type="Pfam" id="PF07715"/>
    </source>
</evidence>
<reference evidence="14 15" key="1">
    <citation type="submission" date="2019-12" db="EMBL/GenBank/DDBJ databases">
        <title>Spirosoma sp. HMF4905 genome sequencing and assembly.</title>
        <authorList>
            <person name="Kang H."/>
            <person name="Cha I."/>
            <person name="Kim H."/>
            <person name="Joh K."/>
        </authorList>
    </citation>
    <scope>NUCLEOTIDE SEQUENCE [LARGE SCALE GENOMIC DNA]</scope>
    <source>
        <strain evidence="14 15">HMF4905</strain>
    </source>
</reference>
<evidence type="ECO:0000256" key="2">
    <source>
        <dbReference type="ARBA" id="ARBA00009810"/>
    </source>
</evidence>
<evidence type="ECO:0000256" key="8">
    <source>
        <dbReference type="ARBA" id="ARBA00023170"/>
    </source>
</evidence>
<dbReference type="PANTHER" id="PTHR32552:SF82">
    <property type="entry name" value="FCUA PROTEIN"/>
    <property type="match status" value="1"/>
</dbReference>
<keyword evidence="15" id="KW-1185">Reference proteome</keyword>
<dbReference type="InterPro" id="IPR036942">
    <property type="entry name" value="Beta-barrel_TonB_sf"/>
</dbReference>
<feature type="domain" description="TonB-dependent receptor plug" evidence="13">
    <location>
        <begin position="162"/>
        <end position="262"/>
    </location>
</feature>
<dbReference type="Pfam" id="PF13715">
    <property type="entry name" value="CarbopepD_reg_2"/>
    <property type="match status" value="1"/>
</dbReference>
<dbReference type="PANTHER" id="PTHR32552">
    <property type="entry name" value="FERRICHROME IRON RECEPTOR-RELATED"/>
    <property type="match status" value="1"/>
</dbReference>
<dbReference type="AlphaFoldDB" id="A0A7K1SJN6"/>
<protein>
    <submittedName>
        <fullName evidence="14">TonB-dependent siderophore receptor</fullName>
    </submittedName>
</protein>
<evidence type="ECO:0000256" key="1">
    <source>
        <dbReference type="ARBA" id="ARBA00004571"/>
    </source>
</evidence>
<organism evidence="14 15">
    <name type="scientific">Spirosoma arboris</name>
    <dbReference type="NCBI Taxonomy" id="2682092"/>
    <lineage>
        <taxon>Bacteria</taxon>
        <taxon>Pseudomonadati</taxon>
        <taxon>Bacteroidota</taxon>
        <taxon>Cytophagia</taxon>
        <taxon>Cytophagales</taxon>
        <taxon>Cytophagaceae</taxon>
        <taxon>Spirosoma</taxon>
    </lineage>
</organism>
<gene>
    <name evidence="14" type="ORF">GO755_28265</name>
</gene>
<evidence type="ECO:0000313" key="14">
    <source>
        <dbReference type="EMBL" id="MVM33963.1"/>
    </source>
</evidence>
<dbReference type="NCBIfam" id="TIGR01783">
    <property type="entry name" value="TonB-siderophor"/>
    <property type="match status" value="1"/>
</dbReference>
<dbReference type="GO" id="GO:0015344">
    <property type="term" value="F:siderophore uptake transmembrane transporter activity"/>
    <property type="evidence" value="ECO:0007669"/>
    <property type="project" value="TreeGrafter"/>
</dbReference>
<dbReference type="Gene3D" id="2.60.40.1120">
    <property type="entry name" value="Carboxypeptidase-like, regulatory domain"/>
    <property type="match status" value="1"/>
</dbReference>
<feature type="domain" description="TonB-dependent receptor-like beta-barrel" evidence="12">
    <location>
        <begin position="372"/>
        <end position="773"/>
    </location>
</feature>
<evidence type="ECO:0000256" key="11">
    <source>
        <dbReference type="RuleBase" id="RU003357"/>
    </source>
</evidence>
<dbReference type="GO" id="GO:0038023">
    <property type="term" value="F:signaling receptor activity"/>
    <property type="evidence" value="ECO:0007669"/>
    <property type="project" value="InterPro"/>
</dbReference>
<evidence type="ECO:0000256" key="6">
    <source>
        <dbReference type="ARBA" id="ARBA00023077"/>
    </source>
</evidence>
<dbReference type="Pfam" id="PF00593">
    <property type="entry name" value="TonB_dep_Rec_b-barrel"/>
    <property type="match status" value="1"/>
</dbReference>
<dbReference type="InterPro" id="IPR037066">
    <property type="entry name" value="Plug_dom_sf"/>
</dbReference>
<dbReference type="SUPFAM" id="SSF49464">
    <property type="entry name" value="Carboxypeptidase regulatory domain-like"/>
    <property type="match status" value="1"/>
</dbReference>
<dbReference type="GO" id="GO:0015891">
    <property type="term" value="P:siderophore transport"/>
    <property type="evidence" value="ECO:0007669"/>
    <property type="project" value="InterPro"/>
</dbReference>
<keyword evidence="9 10" id="KW-0998">Cell outer membrane</keyword>
<name>A0A7K1SJN6_9BACT</name>
<dbReference type="InterPro" id="IPR008969">
    <property type="entry name" value="CarboxyPept-like_regulatory"/>
</dbReference>
<keyword evidence="8 14" id="KW-0675">Receptor</keyword>
<evidence type="ECO:0000313" key="15">
    <source>
        <dbReference type="Proteomes" id="UP000436006"/>
    </source>
</evidence>
<dbReference type="SUPFAM" id="SSF56935">
    <property type="entry name" value="Porins"/>
    <property type="match status" value="1"/>
</dbReference>
<evidence type="ECO:0000256" key="7">
    <source>
        <dbReference type="ARBA" id="ARBA00023136"/>
    </source>
</evidence>
<evidence type="ECO:0000256" key="9">
    <source>
        <dbReference type="ARBA" id="ARBA00023237"/>
    </source>
</evidence>
<dbReference type="PROSITE" id="PS52016">
    <property type="entry name" value="TONB_DEPENDENT_REC_3"/>
    <property type="match status" value="1"/>
</dbReference>
<keyword evidence="3 10" id="KW-0813">Transport</keyword>
<keyword evidence="6 11" id="KW-0798">TonB box</keyword>
<comment type="similarity">
    <text evidence="2 10 11">Belongs to the TonB-dependent receptor family.</text>
</comment>
<evidence type="ECO:0000259" key="12">
    <source>
        <dbReference type="Pfam" id="PF00593"/>
    </source>
</evidence>